<dbReference type="EMBL" id="JAAMPC010000007">
    <property type="protein sequence ID" value="KAG2304171.1"/>
    <property type="molecule type" value="Genomic_DNA"/>
</dbReference>
<protein>
    <submittedName>
        <fullName evidence="1">Uncharacterized protein</fullName>
    </submittedName>
</protein>
<gene>
    <name evidence="1" type="ORF">Bca52824_032822</name>
</gene>
<name>A0A8X7V7X0_BRACI</name>
<accession>A0A8X7V7X0</accession>
<dbReference type="AlphaFoldDB" id="A0A8X7V7X0"/>
<keyword evidence="2" id="KW-1185">Reference proteome</keyword>
<organism evidence="1 2">
    <name type="scientific">Brassica carinata</name>
    <name type="common">Ethiopian mustard</name>
    <name type="synonym">Abyssinian cabbage</name>
    <dbReference type="NCBI Taxonomy" id="52824"/>
    <lineage>
        <taxon>Eukaryota</taxon>
        <taxon>Viridiplantae</taxon>
        <taxon>Streptophyta</taxon>
        <taxon>Embryophyta</taxon>
        <taxon>Tracheophyta</taxon>
        <taxon>Spermatophyta</taxon>
        <taxon>Magnoliopsida</taxon>
        <taxon>eudicotyledons</taxon>
        <taxon>Gunneridae</taxon>
        <taxon>Pentapetalae</taxon>
        <taxon>rosids</taxon>
        <taxon>malvids</taxon>
        <taxon>Brassicales</taxon>
        <taxon>Brassicaceae</taxon>
        <taxon>Brassiceae</taxon>
        <taxon>Brassica</taxon>
    </lineage>
</organism>
<evidence type="ECO:0000313" key="1">
    <source>
        <dbReference type="EMBL" id="KAG2304171.1"/>
    </source>
</evidence>
<evidence type="ECO:0000313" key="2">
    <source>
        <dbReference type="Proteomes" id="UP000886595"/>
    </source>
</evidence>
<sequence length="84" mass="9383">MIAFLTYIRDASKYSLDLFLLRLLLAVRTVVEEDHHEQALVIKSHVSEIGKLNAVVRYLASKDSTLADILQSEEGPSHNSDSIS</sequence>
<comment type="caution">
    <text evidence="1">The sequence shown here is derived from an EMBL/GenBank/DDBJ whole genome shotgun (WGS) entry which is preliminary data.</text>
</comment>
<dbReference type="Proteomes" id="UP000886595">
    <property type="component" value="Unassembled WGS sequence"/>
</dbReference>
<reference evidence="1 2" key="1">
    <citation type="submission" date="2020-02" db="EMBL/GenBank/DDBJ databases">
        <authorList>
            <person name="Ma Q."/>
            <person name="Huang Y."/>
            <person name="Song X."/>
            <person name="Pei D."/>
        </authorList>
    </citation>
    <scope>NUCLEOTIDE SEQUENCE [LARGE SCALE GENOMIC DNA]</scope>
    <source>
        <strain evidence="1">Sxm20200214</strain>
        <tissue evidence="1">Leaf</tissue>
    </source>
</reference>
<proteinExistence type="predicted"/>
<dbReference type="OrthoDB" id="10530845at2759"/>